<dbReference type="InterPro" id="IPR022712">
    <property type="entry name" value="Beta_Casp"/>
</dbReference>
<dbReference type="PANTHER" id="PTHR46094:SF1">
    <property type="entry name" value="INTEGRATOR COMPLEX SUBUNIT 9"/>
    <property type="match status" value="1"/>
</dbReference>
<dbReference type="Gene3D" id="3.60.15.10">
    <property type="entry name" value="Ribonuclease Z/Hydroxyacylglutathione hydrolase-like"/>
    <property type="match status" value="1"/>
</dbReference>
<evidence type="ECO:0000256" key="1">
    <source>
        <dbReference type="ARBA" id="ARBA00004123"/>
    </source>
</evidence>
<comment type="subcellular location">
    <subcellularLocation>
        <location evidence="2">Cytoplasm</location>
    </subcellularLocation>
    <subcellularLocation>
        <location evidence="1">Nucleus</location>
    </subcellularLocation>
</comment>
<dbReference type="EMBL" id="JBGBPQ010000011">
    <property type="protein sequence ID" value="KAL1515484.1"/>
    <property type="molecule type" value="Genomic_DNA"/>
</dbReference>
<evidence type="ECO:0000256" key="5">
    <source>
        <dbReference type="SAM" id="MobiDB-lite"/>
    </source>
</evidence>
<keyword evidence="4" id="KW-0539">Nucleus</keyword>
<gene>
    <name evidence="7" type="ORF">AB1Y20_002108</name>
</gene>
<dbReference type="AlphaFoldDB" id="A0AB34JAA2"/>
<protein>
    <recommendedName>
        <fullName evidence="6">Beta-Casp domain-containing protein</fullName>
    </recommendedName>
</protein>
<feature type="region of interest" description="Disordered" evidence="5">
    <location>
        <begin position="233"/>
        <end position="255"/>
    </location>
</feature>
<dbReference type="GO" id="GO:0005737">
    <property type="term" value="C:cytoplasm"/>
    <property type="evidence" value="ECO:0007669"/>
    <property type="project" value="UniProtKB-SubCell"/>
</dbReference>
<dbReference type="GO" id="GO:0032039">
    <property type="term" value="C:integrator complex"/>
    <property type="evidence" value="ECO:0007669"/>
    <property type="project" value="InterPro"/>
</dbReference>
<feature type="domain" description="Beta-Casp" evidence="6">
    <location>
        <begin position="414"/>
        <end position="540"/>
    </location>
</feature>
<evidence type="ECO:0000313" key="8">
    <source>
        <dbReference type="Proteomes" id="UP001515480"/>
    </source>
</evidence>
<dbReference type="GO" id="GO:0034472">
    <property type="term" value="P:snRNA 3'-end processing"/>
    <property type="evidence" value="ECO:0007669"/>
    <property type="project" value="TreeGrafter"/>
</dbReference>
<organism evidence="7 8">
    <name type="scientific">Prymnesium parvum</name>
    <name type="common">Toxic golden alga</name>
    <dbReference type="NCBI Taxonomy" id="97485"/>
    <lineage>
        <taxon>Eukaryota</taxon>
        <taxon>Haptista</taxon>
        <taxon>Haptophyta</taxon>
        <taxon>Prymnesiophyceae</taxon>
        <taxon>Prymnesiales</taxon>
        <taxon>Prymnesiaceae</taxon>
        <taxon>Prymnesium</taxon>
    </lineage>
</organism>
<evidence type="ECO:0000256" key="4">
    <source>
        <dbReference type="ARBA" id="ARBA00023242"/>
    </source>
</evidence>
<sequence>MMRLVARGVRCFELTLDDTTLLLDFDAGDAGLLQYEPFLSRAERSKEQRCVRRGERWLLQEELQLALPEMDGLELHDVEALLVSSADAMLSLPWLTEYSPFRGAVYATAASIQMGRQLMLELAALHQLSRSRPPSQPAGPAEAAPAGVAGAMWEQSCGARRLYTSRDVEACVARMSAVSFGEVVRLGVGLQAVALPAGATIGGAVWHVSNGGSSFVSCAAALLPNAALVPRASAGAGSTADDGSGEGGVGLGGESEWTVGASRELELPPPHVNERAVLMSSLRDEATATAGAALMRASASSCTTYTPAIFITSTTCTNSTTTYSKTNYLSTSTSSTSVPHHLHFLHFCPSPPPLPPLLSLPTSTSSTSVPPHPAARQPAKGLPLHKRFPFSQEICRTCAAGGNVLVPCAPHGATLSLLELLSSSLLSRGIRLPIFLISPIASSALGQAALHFDFLDAARKRQALRPDAAFAFERMQQSGALVCAESLADLSAPLSSPAVVLAAHPSLRLGDAPLLLNMWKEQPSSLLLLTWPCDDLTQLLAPFQPLRMRSTYCPLDLRLSADEAATVCRTLQPQQLLLPAPPSPPSPPLSARADPFGPLALAHEGVVTRVPMLTPLKLRLKRSFETAIIKGGAAASLPPLRHLGSGVKAARITANVTMKQGQLILEPAAPGERSSKGELYGSPDATRLLEALHRRGLSGRLLPAGEDGAQVVEVQGYPGTRIELRSGETTVRSDDFETGVLLREALLEQLTEL</sequence>
<evidence type="ECO:0000259" key="6">
    <source>
        <dbReference type="SMART" id="SM01027"/>
    </source>
</evidence>
<dbReference type="Proteomes" id="UP001515480">
    <property type="component" value="Unassembled WGS sequence"/>
</dbReference>
<evidence type="ECO:0000256" key="2">
    <source>
        <dbReference type="ARBA" id="ARBA00004496"/>
    </source>
</evidence>
<dbReference type="SUPFAM" id="SSF56281">
    <property type="entry name" value="Metallo-hydrolase/oxidoreductase"/>
    <property type="match status" value="2"/>
</dbReference>
<evidence type="ECO:0000313" key="7">
    <source>
        <dbReference type="EMBL" id="KAL1515484.1"/>
    </source>
</evidence>
<name>A0AB34JAA2_PRYPA</name>
<dbReference type="Gene3D" id="3.40.50.10890">
    <property type="match status" value="1"/>
</dbReference>
<accession>A0AB34JAA2</accession>
<dbReference type="InterPro" id="IPR027074">
    <property type="entry name" value="Integrator_9su"/>
</dbReference>
<evidence type="ECO:0000256" key="3">
    <source>
        <dbReference type="ARBA" id="ARBA00022490"/>
    </source>
</evidence>
<feature type="compositionally biased region" description="Low complexity" evidence="5">
    <location>
        <begin position="233"/>
        <end position="242"/>
    </location>
</feature>
<keyword evidence="8" id="KW-1185">Reference proteome</keyword>
<feature type="region of interest" description="Disordered" evidence="5">
    <location>
        <begin position="361"/>
        <end position="380"/>
    </location>
</feature>
<dbReference type="PANTHER" id="PTHR46094">
    <property type="entry name" value="INTEGRATOR COMPLEX SUBUNIT 9"/>
    <property type="match status" value="1"/>
</dbReference>
<reference evidence="7 8" key="1">
    <citation type="journal article" date="2024" name="Science">
        <title>Giant polyketide synthase enzymes in the biosynthesis of giant marine polyether toxins.</title>
        <authorList>
            <person name="Fallon T.R."/>
            <person name="Shende V.V."/>
            <person name="Wierzbicki I.H."/>
            <person name="Pendleton A.L."/>
            <person name="Watervoot N.F."/>
            <person name="Auber R.P."/>
            <person name="Gonzalez D.J."/>
            <person name="Wisecaver J.H."/>
            <person name="Moore B.S."/>
        </authorList>
    </citation>
    <scope>NUCLEOTIDE SEQUENCE [LARGE SCALE GENOMIC DNA]</scope>
    <source>
        <strain evidence="7 8">12B1</strain>
    </source>
</reference>
<comment type="caution">
    <text evidence="7">The sequence shown here is derived from an EMBL/GenBank/DDBJ whole genome shotgun (WGS) entry which is preliminary data.</text>
</comment>
<proteinExistence type="predicted"/>
<keyword evidence="3" id="KW-0963">Cytoplasm</keyword>
<dbReference type="SMART" id="SM01027">
    <property type="entry name" value="Beta-Casp"/>
    <property type="match status" value="1"/>
</dbReference>
<dbReference type="InterPro" id="IPR036866">
    <property type="entry name" value="RibonucZ/Hydroxyglut_hydro"/>
</dbReference>